<dbReference type="Gene3D" id="1.10.560.10">
    <property type="entry name" value="GroEL-like equatorial domain"/>
    <property type="match status" value="1"/>
</dbReference>
<dbReference type="InterPro" id="IPR027413">
    <property type="entry name" value="GROEL-like_equatorial_sf"/>
</dbReference>
<keyword evidence="3" id="KW-0067">ATP-binding</keyword>
<dbReference type="GO" id="GO:0140662">
    <property type="term" value="F:ATP-dependent protein folding chaperone"/>
    <property type="evidence" value="ECO:0007669"/>
    <property type="project" value="InterPro"/>
</dbReference>
<dbReference type="OMA" id="KWFQEPR"/>
<evidence type="ECO:0000256" key="2">
    <source>
        <dbReference type="ARBA" id="ARBA00022741"/>
    </source>
</evidence>
<proteinExistence type="inferred from homology"/>
<dbReference type="PANTHER" id="PTHR11353">
    <property type="entry name" value="CHAPERONIN"/>
    <property type="match status" value="1"/>
</dbReference>
<accession>A0A0E0J3K6</accession>
<dbReference type="Gramene" id="ONIVA11G17780.1">
    <property type="protein sequence ID" value="ONIVA11G17780.1"/>
    <property type="gene ID" value="ONIVA11G17780"/>
</dbReference>
<dbReference type="Gene3D" id="3.30.260.10">
    <property type="entry name" value="TCP-1-like chaperonin intermediate domain"/>
    <property type="match status" value="1"/>
</dbReference>
<keyword evidence="4" id="KW-0143">Chaperone</keyword>
<dbReference type="InterPro" id="IPR002423">
    <property type="entry name" value="Cpn60/GroEL/TCP-1"/>
</dbReference>
<reference evidence="5" key="2">
    <citation type="submission" date="2018-04" db="EMBL/GenBank/DDBJ databases">
        <title>OnivRS2 (Oryza nivara Reference Sequence Version 2).</title>
        <authorList>
            <person name="Zhang J."/>
            <person name="Kudrna D."/>
            <person name="Lee S."/>
            <person name="Talag J."/>
            <person name="Rajasekar S."/>
            <person name="Welchert J."/>
            <person name="Hsing Y.-I."/>
            <person name="Wing R.A."/>
        </authorList>
    </citation>
    <scope>NUCLEOTIDE SEQUENCE [LARGE SCALE GENOMIC DNA]</scope>
    <source>
        <strain evidence="5">SL10</strain>
    </source>
</reference>
<dbReference type="eggNOG" id="KOG0362">
    <property type="taxonomic scope" value="Eukaryota"/>
</dbReference>
<dbReference type="InterPro" id="IPR017998">
    <property type="entry name" value="Chaperone_TCP-1"/>
</dbReference>
<evidence type="ECO:0000313" key="5">
    <source>
        <dbReference type="EnsemblPlants" id="ONIVA11G17780.1"/>
    </source>
</evidence>
<sequence>MALLGATSKRVEKAKANIIIRKMSSKFKLRMFCRTTGAIALCSSKKQLKLSQPNADELGYADSVSLEDIGGVRNEEGRNSVAIAVLRGSTDSILDDLGRAVDDGVNTYKSMCRDSRIIPGAAPTEIELAKRLKEFSLKETGYAGWTTMPLQNLLEVLKWFQEPRLKMLGLVLWSVCKDVSIMKIWDLYVTTYKMLHVPFCGLARSFMAKPAGGPRRDDQPGR</sequence>
<name>A0A0E0J3K6_ORYNI</name>
<dbReference type="EnsemblPlants" id="ONIVA11G17780.1">
    <property type="protein sequence ID" value="ONIVA11G17780.1"/>
    <property type="gene ID" value="ONIVA11G17780"/>
</dbReference>
<comment type="similarity">
    <text evidence="1">Belongs to the TCP-1 chaperonin family.</text>
</comment>
<dbReference type="InterPro" id="IPR027409">
    <property type="entry name" value="GroEL-like_apical_dom_sf"/>
</dbReference>
<dbReference type="SUPFAM" id="SSF54849">
    <property type="entry name" value="GroEL-intermediate domain like"/>
    <property type="match status" value="1"/>
</dbReference>
<organism evidence="5">
    <name type="scientific">Oryza nivara</name>
    <name type="common">Indian wild rice</name>
    <name type="synonym">Oryza sativa f. spontanea</name>
    <dbReference type="NCBI Taxonomy" id="4536"/>
    <lineage>
        <taxon>Eukaryota</taxon>
        <taxon>Viridiplantae</taxon>
        <taxon>Streptophyta</taxon>
        <taxon>Embryophyta</taxon>
        <taxon>Tracheophyta</taxon>
        <taxon>Spermatophyta</taxon>
        <taxon>Magnoliopsida</taxon>
        <taxon>Liliopsida</taxon>
        <taxon>Poales</taxon>
        <taxon>Poaceae</taxon>
        <taxon>BOP clade</taxon>
        <taxon>Oryzoideae</taxon>
        <taxon>Oryzeae</taxon>
        <taxon>Oryzinae</taxon>
        <taxon>Oryza</taxon>
    </lineage>
</organism>
<evidence type="ECO:0000256" key="3">
    <source>
        <dbReference type="ARBA" id="ARBA00022840"/>
    </source>
</evidence>
<dbReference type="Pfam" id="PF00118">
    <property type="entry name" value="Cpn60_TCP1"/>
    <property type="match status" value="1"/>
</dbReference>
<keyword evidence="2" id="KW-0547">Nucleotide-binding</keyword>
<dbReference type="STRING" id="4536.A0A0E0J3K6"/>
<dbReference type="HOGENOM" id="CLU_123062_0_0_1"/>
<dbReference type="GO" id="GO:0005524">
    <property type="term" value="F:ATP binding"/>
    <property type="evidence" value="ECO:0007669"/>
    <property type="project" value="UniProtKB-KW"/>
</dbReference>
<protein>
    <submittedName>
        <fullName evidence="5">Uncharacterized protein</fullName>
    </submittedName>
</protein>
<evidence type="ECO:0000313" key="6">
    <source>
        <dbReference type="Proteomes" id="UP000006591"/>
    </source>
</evidence>
<dbReference type="Gene3D" id="3.50.7.10">
    <property type="entry name" value="GroEL"/>
    <property type="match status" value="1"/>
</dbReference>
<keyword evidence="6" id="KW-1185">Reference proteome</keyword>
<dbReference type="InterPro" id="IPR027410">
    <property type="entry name" value="TCP-1-like_intermed_sf"/>
</dbReference>
<evidence type="ECO:0000256" key="4">
    <source>
        <dbReference type="ARBA" id="ARBA00023186"/>
    </source>
</evidence>
<evidence type="ECO:0000256" key="1">
    <source>
        <dbReference type="ARBA" id="ARBA00008020"/>
    </source>
</evidence>
<dbReference type="AlphaFoldDB" id="A0A0E0J3K6"/>
<dbReference type="Proteomes" id="UP000006591">
    <property type="component" value="Chromosome 11"/>
</dbReference>
<reference evidence="5" key="1">
    <citation type="submission" date="2015-04" db="UniProtKB">
        <authorList>
            <consortium name="EnsemblPlants"/>
        </authorList>
    </citation>
    <scope>IDENTIFICATION</scope>
    <source>
        <strain evidence="5">SL10</strain>
    </source>
</reference>